<sequence length="509" mass="58288">MTKYKDDNQAIGELGESIFRFYSQQSLNLTPNKLEHDYGIDFSCQIGGEPNSRKRPMFAEFLLVNVKSSAKNNPFNTLTIADMEFSLKSAQPLVFILVDINKHEVFHRFFDEELLLEFHERLLRNKKSFRIDPSKMSNDVSHFNEQLSIIKKRSYQNKLGLLKARLGLQKLIGNIKLRIDQTEDGSVAIVEVNEVEDLFDKTHKLFPRVRESFLAHDIGKISLPQGTFKNMSEQLDDIADYISLITPLVYDVCLVELEREGKKIAACHFERRGFGDETAYYHPSGLSLTLSKRRKAEDNHYHHFTEVIITQNNADNMFEYPEFINFLGKIREGDTINGLPVAESWPNLLYLGVVVKYIPKIYDTLALEPYVQLSELNKSETVFSYMFLKKLLLDKKDTLIHFVLGTDDIPSLKLKKHKIQCPFLVSLPEGQLVATIEFDSELYLNEDSVYIIGIKSIRNPVVKSCLPIESTGILEPLLLLTEDKALAFFVDKQPEIIDNPLDTGIIVLG</sequence>
<name>A0A0D7WX83_9BACL</name>
<dbReference type="RefSeq" id="WP_044648080.1">
    <property type="nucleotide sequence ID" value="NZ_JTHP01000053.1"/>
</dbReference>
<comment type="caution">
    <text evidence="1">The sequence shown here is derived from an EMBL/GenBank/DDBJ whole genome shotgun (WGS) entry which is preliminary data.</text>
</comment>
<dbReference type="OrthoDB" id="2665173at2"/>
<protein>
    <recommendedName>
        <fullName evidence="3">DUF4365 domain-containing protein</fullName>
    </recommendedName>
</protein>
<dbReference type="Proteomes" id="UP000032534">
    <property type="component" value="Unassembled WGS sequence"/>
</dbReference>
<evidence type="ECO:0000313" key="1">
    <source>
        <dbReference type="EMBL" id="KJD43604.1"/>
    </source>
</evidence>
<reference evidence="1 2" key="1">
    <citation type="submission" date="2014-11" db="EMBL/GenBank/DDBJ databases">
        <title>Draft Genome Sequences of Paenibacillus polymyxa NRRL B-30509 and Paenibacillus terrae NRRL B-30644, Strains from a Poultry Environment that Produce Tridecaptin A and Paenicidins.</title>
        <authorList>
            <person name="van Belkum M.J."/>
            <person name="Lohans C.T."/>
            <person name="Vederas J.C."/>
        </authorList>
    </citation>
    <scope>NUCLEOTIDE SEQUENCE [LARGE SCALE GENOMIC DNA]</scope>
    <source>
        <strain evidence="1 2">NRRL B-30644</strain>
    </source>
</reference>
<dbReference type="EMBL" id="JTHP01000053">
    <property type="protein sequence ID" value="KJD43604.1"/>
    <property type="molecule type" value="Genomic_DNA"/>
</dbReference>
<evidence type="ECO:0008006" key="3">
    <source>
        <dbReference type="Google" id="ProtNLM"/>
    </source>
</evidence>
<dbReference type="AlphaFoldDB" id="A0A0D7WX83"/>
<accession>A0A0D7WX83</accession>
<evidence type="ECO:0000313" key="2">
    <source>
        <dbReference type="Proteomes" id="UP000032534"/>
    </source>
</evidence>
<proteinExistence type="predicted"/>
<gene>
    <name evidence="1" type="ORF">QD47_21650</name>
</gene>
<dbReference type="PATRIC" id="fig|159743.3.peg.4811"/>
<keyword evidence="2" id="KW-1185">Reference proteome</keyword>
<organism evidence="1 2">
    <name type="scientific">Paenibacillus terrae</name>
    <dbReference type="NCBI Taxonomy" id="159743"/>
    <lineage>
        <taxon>Bacteria</taxon>
        <taxon>Bacillati</taxon>
        <taxon>Bacillota</taxon>
        <taxon>Bacilli</taxon>
        <taxon>Bacillales</taxon>
        <taxon>Paenibacillaceae</taxon>
        <taxon>Paenibacillus</taxon>
    </lineage>
</organism>